<keyword evidence="1" id="KW-0521">NADP</keyword>
<dbReference type="Proteomes" id="UP000018001">
    <property type="component" value="Unassembled WGS sequence"/>
</dbReference>
<comment type="caution">
    <text evidence="3">The sequence shown here is derived from an EMBL/GenBank/DDBJ whole genome shotgun (WGS) entry which is preliminary data.</text>
</comment>
<name>V5FW32_BYSSN</name>
<sequence length="379" mass="42621">MDTTRLFTPLKLGDLELKHRIAMPTMSRRRASDDHLPVDIMKAYFSQRASAPGTLIFSDTNIPSPWLGGISHLPGLWNADQVHAWREITNEVHSKGCFMFAQLLAVGRGVEPDTAKKEKVTVKGPSPIGLSHEFMPKAPVPEEMTIDEINRTVRDYVNASKNAIEAGFDGVEIAADNGFLVDQFLQDVSNQRKDQYGGSIANRSRFSIEITRGICDAIGPQRVGFRISPFSTFFDMGMKDPIPQFSDLLSKLQELDIAFIHAIEPRIKGDTVIDPEYSNASLDFIYNLWSGPILVAGGYSPERARRHVEAHPDKDIVISFGRHFIANPDLVFRIKHGLELNQYHRPTFYSQTAEGYTDYPFSNEFVEAQKNDGVERQHL</sequence>
<dbReference type="PANTHER" id="PTHR22893">
    <property type="entry name" value="NADH OXIDOREDUCTASE-RELATED"/>
    <property type="match status" value="1"/>
</dbReference>
<evidence type="ECO:0000259" key="2">
    <source>
        <dbReference type="Pfam" id="PF00724"/>
    </source>
</evidence>
<organism evidence="3 4">
    <name type="scientific">Byssochlamys spectabilis (strain No. 5 / NBRC 109023)</name>
    <name type="common">Paecilomyces variotii</name>
    <dbReference type="NCBI Taxonomy" id="1356009"/>
    <lineage>
        <taxon>Eukaryota</taxon>
        <taxon>Fungi</taxon>
        <taxon>Dikarya</taxon>
        <taxon>Ascomycota</taxon>
        <taxon>Pezizomycotina</taxon>
        <taxon>Eurotiomycetes</taxon>
        <taxon>Eurotiomycetidae</taxon>
        <taxon>Eurotiales</taxon>
        <taxon>Thermoascaceae</taxon>
        <taxon>Paecilomyces</taxon>
    </lineage>
</organism>
<evidence type="ECO:0000256" key="1">
    <source>
        <dbReference type="ARBA" id="ARBA00022857"/>
    </source>
</evidence>
<evidence type="ECO:0000313" key="4">
    <source>
        <dbReference type="Proteomes" id="UP000018001"/>
    </source>
</evidence>
<dbReference type="PANTHER" id="PTHR22893:SF91">
    <property type="entry name" value="NADPH DEHYDROGENASE 2-RELATED"/>
    <property type="match status" value="1"/>
</dbReference>
<dbReference type="SUPFAM" id="SSF51395">
    <property type="entry name" value="FMN-linked oxidoreductases"/>
    <property type="match status" value="1"/>
</dbReference>
<evidence type="ECO:0000313" key="3">
    <source>
        <dbReference type="EMBL" id="GAD96303.1"/>
    </source>
</evidence>
<dbReference type="InterPro" id="IPR045247">
    <property type="entry name" value="Oye-like"/>
</dbReference>
<accession>V5FW32</accession>
<dbReference type="CDD" id="cd02933">
    <property type="entry name" value="OYE_like_FMN"/>
    <property type="match status" value="1"/>
</dbReference>
<dbReference type="FunCoup" id="V5FW32">
    <property type="interactions" value="751"/>
</dbReference>
<dbReference type="Gene3D" id="3.20.20.70">
    <property type="entry name" value="Aldolase class I"/>
    <property type="match status" value="1"/>
</dbReference>
<dbReference type="InterPro" id="IPR013785">
    <property type="entry name" value="Aldolase_TIM"/>
</dbReference>
<dbReference type="InterPro" id="IPR001155">
    <property type="entry name" value="OxRdtase_FMN_N"/>
</dbReference>
<dbReference type="AlphaFoldDB" id="V5FW32"/>
<dbReference type="InParanoid" id="V5FW32"/>
<dbReference type="FunFam" id="3.20.20.70:FF:000138">
    <property type="entry name" value="NADPH dehydrogenase 1"/>
    <property type="match status" value="1"/>
</dbReference>
<keyword evidence="4" id="KW-1185">Reference proteome</keyword>
<dbReference type="GO" id="GO:0003959">
    <property type="term" value="F:NADPH dehydrogenase activity"/>
    <property type="evidence" value="ECO:0007669"/>
    <property type="project" value="TreeGrafter"/>
</dbReference>
<reference evidence="4" key="1">
    <citation type="journal article" date="2014" name="Genome Announc.">
        <title>Draft genome sequence of the formaldehyde-resistant fungus Byssochlamys spectabilis No. 5 (anamorph Paecilomyces variotii No. 5) (NBRC109023).</title>
        <authorList>
            <person name="Oka T."/>
            <person name="Ekino K."/>
            <person name="Fukuda K."/>
            <person name="Nomura Y."/>
        </authorList>
    </citation>
    <scope>NUCLEOTIDE SEQUENCE [LARGE SCALE GENOMIC DNA]</scope>
    <source>
        <strain evidence="4">No. 5 / NBRC 109023</strain>
    </source>
</reference>
<dbReference type="HOGENOM" id="CLU_012153_0_0_1"/>
<dbReference type="GO" id="GO:0010181">
    <property type="term" value="F:FMN binding"/>
    <property type="evidence" value="ECO:0007669"/>
    <property type="project" value="InterPro"/>
</dbReference>
<dbReference type="OrthoDB" id="276546at2759"/>
<proteinExistence type="predicted"/>
<dbReference type="EMBL" id="BAUL01000159">
    <property type="protein sequence ID" value="GAD96303.1"/>
    <property type="molecule type" value="Genomic_DNA"/>
</dbReference>
<dbReference type="eggNOG" id="KOG0134">
    <property type="taxonomic scope" value="Eukaryota"/>
</dbReference>
<dbReference type="Pfam" id="PF00724">
    <property type="entry name" value="Oxidored_FMN"/>
    <property type="match status" value="1"/>
</dbReference>
<protein>
    <recommendedName>
        <fullName evidence="2">NADH:flavin oxidoreductase/NADH oxidase N-terminal domain-containing protein</fullName>
    </recommendedName>
</protein>
<feature type="domain" description="NADH:flavin oxidoreductase/NADH oxidase N-terminal" evidence="2">
    <location>
        <begin position="6"/>
        <end position="341"/>
    </location>
</feature>
<gene>
    <name evidence="3" type="ORF">PVAR5_4954</name>
</gene>